<dbReference type="SMART" id="SM00421">
    <property type="entry name" value="HTH_LUXR"/>
    <property type="match status" value="1"/>
</dbReference>
<dbReference type="PANTHER" id="PTHR45566">
    <property type="entry name" value="HTH-TYPE TRANSCRIPTIONAL REGULATOR YHJB-RELATED"/>
    <property type="match status" value="1"/>
</dbReference>
<dbReference type="Gene3D" id="3.40.50.2300">
    <property type="match status" value="1"/>
</dbReference>
<feature type="modified residue" description="4-aspartylphosphate" evidence="3">
    <location>
        <position position="55"/>
    </location>
</feature>
<name>A0A084TMJ8_9FLAO</name>
<dbReference type="SUPFAM" id="SSF46894">
    <property type="entry name" value="C-terminal effector domain of the bipartite response regulators"/>
    <property type="match status" value="1"/>
</dbReference>
<keyword evidence="1 3" id="KW-0597">Phosphoprotein</keyword>
<keyword evidence="2" id="KW-0238">DNA-binding</keyword>
<dbReference type="Pfam" id="PF00196">
    <property type="entry name" value="GerE"/>
    <property type="match status" value="1"/>
</dbReference>
<organism evidence="6 7">
    <name type="scientific">Mangrovimonas yunxiaonensis</name>
    <dbReference type="NCBI Taxonomy" id="1197477"/>
    <lineage>
        <taxon>Bacteria</taxon>
        <taxon>Pseudomonadati</taxon>
        <taxon>Bacteroidota</taxon>
        <taxon>Flavobacteriia</taxon>
        <taxon>Flavobacteriales</taxon>
        <taxon>Flavobacteriaceae</taxon>
        <taxon>Mangrovimonas</taxon>
    </lineage>
</organism>
<dbReference type="RefSeq" id="WP_036119174.1">
    <property type="nucleotide sequence ID" value="NZ_BMET01000005.1"/>
</dbReference>
<dbReference type="STRING" id="1197477.IA57_03435"/>
<dbReference type="OrthoDB" id="9795108at2"/>
<reference evidence="7" key="2">
    <citation type="submission" date="2014-07" db="EMBL/GenBank/DDBJ databases">
        <title>Genome sequence of Mangrovimonas yunxiaonensis.</title>
        <authorList>
            <person name="Li Y."/>
            <person name="Zheng T."/>
        </authorList>
    </citation>
    <scope>NUCLEOTIDE SEQUENCE [LARGE SCALE GENOMIC DNA]</scope>
    <source>
        <strain evidence="7">LY01</strain>
    </source>
</reference>
<dbReference type="SUPFAM" id="SSF52172">
    <property type="entry name" value="CheY-like"/>
    <property type="match status" value="1"/>
</dbReference>
<dbReference type="InterPro" id="IPR058245">
    <property type="entry name" value="NreC/VraR/RcsB-like_REC"/>
</dbReference>
<dbReference type="InterPro" id="IPR011006">
    <property type="entry name" value="CheY-like_superfamily"/>
</dbReference>
<dbReference type="PANTHER" id="PTHR45566:SF2">
    <property type="entry name" value="NARL SUBFAMILY"/>
    <property type="match status" value="1"/>
</dbReference>
<evidence type="ECO:0000313" key="7">
    <source>
        <dbReference type="Proteomes" id="UP000028521"/>
    </source>
</evidence>
<accession>A0A084TMJ8</accession>
<dbReference type="PROSITE" id="PS50110">
    <property type="entry name" value="RESPONSE_REGULATORY"/>
    <property type="match status" value="1"/>
</dbReference>
<evidence type="ECO:0000256" key="2">
    <source>
        <dbReference type="ARBA" id="ARBA00023125"/>
    </source>
</evidence>
<dbReference type="InterPro" id="IPR051015">
    <property type="entry name" value="EvgA-like"/>
</dbReference>
<dbReference type="PROSITE" id="PS50043">
    <property type="entry name" value="HTH_LUXR_2"/>
    <property type="match status" value="1"/>
</dbReference>
<dbReference type="InterPro" id="IPR000792">
    <property type="entry name" value="Tscrpt_reg_LuxR_C"/>
</dbReference>
<dbReference type="GO" id="GO:0003677">
    <property type="term" value="F:DNA binding"/>
    <property type="evidence" value="ECO:0007669"/>
    <property type="project" value="UniProtKB-KW"/>
</dbReference>
<evidence type="ECO:0000313" key="6">
    <source>
        <dbReference type="EMBL" id="KFB01934.1"/>
    </source>
</evidence>
<evidence type="ECO:0000259" key="4">
    <source>
        <dbReference type="PROSITE" id="PS50043"/>
    </source>
</evidence>
<proteinExistence type="predicted"/>
<dbReference type="GO" id="GO:0006355">
    <property type="term" value="P:regulation of DNA-templated transcription"/>
    <property type="evidence" value="ECO:0007669"/>
    <property type="project" value="InterPro"/>
</dbReference>
<dbReference type="AlphaFoldDB" id="A0A084TMJ8"/>
<dbReference type="InterPro" id="IPR001789">
    <property type="entry name" value="Sig_transdc_resp-reg_receiver"/>
</dbReference>
<feature type="domain" description="Response regulatory" evidence="5">
    <location>
        <begin position="5"/>
        <end position="120"/>
    </location>
</feature>
<dbReference type="EMBL" id="JPFK01000003">
    <property type="protein sequence ID" value="KFB01934.1"/>
    <property type="molecule type" value="Genomic_DNA"/>
</dbReference>
<dbReference type="Pfam" id="PF00072">
    <property type="entry name" value="Response_reg"/>
    <property type="match status" value="1"/>
</dbReference>
<dbReference type="GO" id="GO:0000160">
    <property type="term" value="P:phosphorelay signal transduction system"/>
    <property type="evidence" value="ECO:0007669"/>
    <property type="project" value="InterPro"/>
</dbReference>
<evidence type="ECO:0000256" key="1">
    <source>
        <dbReference type="ARBA" id="ARBA00022553"/>
    </source>
</evidence>
<dbReference type="Proteomes" id="UP000028521">
    <property type="component" value="Unassembled WGS sequence"/>
</dbReference>
<gene>
    <name evidence="6" type="ORF">IA57_03435</name>
</gene>
<evidence type="ECO:0000256" key="3">
    <source>
        <dbReference type="PROSITE-ProRule" id="PRU00169"/>
    </source>
</evidence>
<protein>
    <submittedName>
        <fullName evidence="6">LuxR family transcriptional regulator</fullName>
    </submittedName>
</protein>
<dbReference type="PRINTS" id="PR00038">
    <property type="entry name" value="HTHLUXR"/>
</dbReference>
<dbReference type="CDD" id="cd17535">
    <property type="entry name" value="REC_NarL-like"/>
    <property type="match status" value="1"/>
</dbReference>
<dbReference type="CDD" id="cd06170">
    <property type="entry name" value="LuxR_C_like"/>
    <property type="match status" value="1"/>
</dbReference>
<sequence length="209" mass="23798">MQTPSIIIADDHPLILKGLEDFLKERQHNVVASAVHGKKAFQLIEELKPDIAILDIQMPYLTGLQIAEKCKTLDFTTKVVLITVEKDEAIYHQAKSLNVYGYVLKEFALTEIENCITSVSEGTPYFSPELLLYLEKERVPKELELLTPTEKEILNLTAKNKTAKEIGDLLFISYRTVEKHKSNILKKLDLTSKHTSLTLFAKEIEPFLK</sequence>
<dbReference type="InterPro" id="IPR016032">
    <property type="entry name" value="Sig_transdc_resp-reg_C-effctor"/>
</dbReference>
<feature type="domain" description="HTH luxR-type" evidence="4">
    <location>
        <begin position="139"/>
        <end position="205"/>
    </location>
</feature>
<keyword evidence="7" id="KW-1185">Reference proteome</keyword>
<reference evidence="6 7" key="1">
    <citation type="journal article" date="2014" name="Genome Announc.">
        <title>Draft Genome Sequence of the Algicidal Bacterium Mangrovimonas yunxiaonensis Strain LY01.</title>
        <authorList>
            <person name="Li Y."/>
            <person name="Zhu H."/>
            <person name="Li C."/>
            <person name="Zhang H."/>
            <person name="Chen Z."/>
            <person name="Zheng W."/>
            <person name="Xu H."/>
            <person name="Zheng T."/>
        </authorList>
    </citation>
    <scope>NUCLEOTIDE SEQUENCE [LARGE SCALE GENOMIC DNA]</scope>
    <source>
        <strain evidence="6 7">LY01</strain>
    </source>
</reference>
<dbReference type="eggNOG" id="COG2197">
    <property type="taxonomic scope" value="Bacteria"/>
</dbReference>
<comment type="caution">
    <text evidence="6">The sequence shown here is derived from an EMBL/GenBank/DDBJ whole genome shotgun (WGS) entry which is preliminary data.</text>
</comment>
<evidence type="ECO:0000259" key="5">
    <source>
        <dbReference type="PROSITE" id="PS50110"/>
    </source>
</evidence>
<dbReference type="SMART" id="SM00448">
    <property type="entry name" value="REC"/>
    <property type="match status" value="1"/>
</dbReference>